<accession>K3XA69</accession>
<dbReference type="InParanoid" id="K3XA69"/>
<evidence type="ECO:0000313" key="3">
    <source>
        <dbReference type="Proteomes" id="UP000019132"/>
    </source>
</evidence>
<protein>
    <submittedName>
        <fullName evidence="2">Uncharacterized protein</fullName>
    </submittedName>
</protein>
<proteinExistence type="predicted"/>
<dbReference type="EnsemblProtists" id="PYU1_T014118">
    <property type="protein sequence ID" value="PYU1_T014118"/>
    <property type="gene ID" value="PYU1_G014088"/>
</dbReference>
<feature type="compositionally biased region" description="Polar residues" evidence="1">
    <location>
        <begin position="370"/>
        <end position="382"/>
    </location>
</feature>
<dbReference type="AlphaFoldDB" id="K3XA69"/>
<feature type="region of interest" description="Disordered" evidence="1">
    <location>
        <begin position="370"/>
        <end position="389"/>
    </location>
</feature>
<dbReference type="EMBL" id="GL376563">
    <property type="status" value="NOT_ANNOTATED_CDS"/>
    <property type="molecule type" value="Genomic_DNA"/>
</dbReference>
<reference evidence="2" key="3">
    <citation type="submission" date="2015-02" db="UniProtKB">
        <authorList>
            <consortium name="EnsemblProtists"/>
        </authorList>
    </citation>
    <scope>IDENTIFICATION</scope>
    <source>
        <strain evidence="2">DAOM BR144</strain>
    </source>
</reference>
<dbReference type="eggNOG" id="ENOG502SRR4">
    <property type="taxonomic scope" value="Eukaryota"/>
</dbReference>
<evidence type="ECO:0000313" key="2">
    <source>
        <dbReference type="EnsemblProtists" id="PYU1_T014118"/>
    </source>
</evidence>
<reference evidence="3" key="2">
    <citation type="submission" date="2010-04" db="EMBL/GenBank/DDBJ databases">
        <authorList>
            <person name="Buell R."/>
            <person name="Hamilton J."/>
            <person name="Hostetler J."/>
        </authorList>
    </citation>
    <scope>NUCLEOTIDE SEQUENCE [LARGE SCALE GENOMIC DNA]</scope>
    <source>
        <strain evidence="3">DAOM:BR144</strain>
    </source>
</reference>
<name>K3XA69_GLOUD</name>
<dbReference type="Proteomes" id="UP000019132">
    <property type="component" value="Unassembled WGS sequence"/>
</dbReference>
<dbReference type="HOGENOM" id="CLU_636938_0_0_1"/>
<dbReference type="VEuPathDB" id="FungiDB:PYU1_G014088"/>
<reference evidence="3" key="1">
    <citation type="journal article" date="2010" name="Genome Biol.">
        <title>Genome sequence of the necrotrophic plant pathogen Pythium ultimum reveals original pathogenicity mechanisms and effector repertoire.</title>
        <authorList>
            <person name="Levesque C.A."/>
            <person name="Brouwer H."/>
            <person name="Cano L."/>
            <person name="Hamilton J.P."/>
            <person name="Holt C."/>
            <person name="Huitema E."/>
            <person name="Raffaele S."/>
            <person name="Robideau G.P."/>
            <person name="Thines M."/>
            <person name="Win J."/>
            <person name="Zerillo M.M."/>
            <person name="Beakes G.W."/>
            <person name="Boore J.L."/>
            <person name="Busam D."/>
            <person name="Dumas B."/>
            <person name="Ferriera S."/>
            <person name="Fuerstenberg S.I."/>
            <person name="Gachon C.M."/>
            <person name="Gaulin E."/>
            <person name="Govers F."/>
            <person name="Grenville-Briggs L."/>
            <person name="Horner N."/>
            <person name="Hostetler J."/>
            <person name="Jiang R.H."/>
            <person name="Johnson J."/>
            <person name="Krajaejun T."/>
            <person name="Lin H."/>
            <person name="Meijer H.J."/>
            <person name="Moore B."/>
            <person name="Morris P."/>
            <person name="Phuntmart V."/>
            <person name="Puiu D."/>
            <person name="Shetty J."/>
            <person name="Stajich J.E."/>
            <person name="Tripathy S."/>
            <person name="Wawra S."/>
            <person name="van West P."/>
            <person name="Whitty B.R."/>
            <person name="Coutinho P.M."/>
            <person name="Henrissat B."/>
            <person name="Martin F."/>
            <person name="Thomas P.D."/>
            <person name="Tyler B.M."/>
            <person name="De Vries R.P."/>
            <person name="Kamoun S."/>
            <person name="Yandell M."/>
            <person name="Tisserat N."/>
            <person name="Buell C.R."/>
        </authorList>
    </citation>
    <scope>NUCLEOTIDE SEQUENCE</scope>
    <source>
        <strain evidence="3">DAOM:BR144</strain>
    </source>
</reference>
<evidence type="ECO:0000256" key="1">
    <source>
        <dbReference type="SAM" id="MobiDB-lite"/>
    </source>
</evidence>
<organism evidence="2 3">
    <name type="scientific">Globisporangium ultimum (strain ATCC 200006 / CBS 805.95 / DAOM BR144)</name>
    <name type="common">Pythium ultimum</name>
    <dbReference type="NCBI Taxonomy" id="431595"/>
    <lineage>
        <taxon>Eukaryota</taxon>
        <taxon>Sar</taxon>
        <taxon>Stramenopiles</taxon>
        <taxon>Oomycota</taxon>
        <taxon>Peronosporomycetes</taxon>
        <taxon>Pythiales</taxon>
        <taxon>Pythiaceae</taxon>
        <taxon>Globisporangium</taxon>
    </lineage>
</organism>
<keyword evidence="3" id="KW-1185">Reference proteome</keyword>
<sequence>MASARAAIIQVMLGLLDQERATVEGSIPILQTLAVLPLGNASMRKQCMDMLTKLHEASVDLPKKYTQDARFDAASDVATSDGGDGDNGVSIMPPSFCYDRDDVDLQFSLAPAAALPSSSQKSKINHSRDSGRPKSLSLHHCKEFLLACANEIHELEDENPNFDYAEETSSERPTENVFAPRQLAIKRPSRASMDFDYAPTAHSTSSLLTDLAGSFDGDQDDVEADQGSEFSEVLRRADYMSDFDDDEAESSANMKTSAVSALADIRERVLCRHIFQAWRRSRMRDSSSLQRAQDLNLKYRVFTALKQHGDHSLRNATRKKLAFETMKSHSQQMRLKRSTMKNLRIATRHSLLLPSSAAIKQIPTLFNTAPSPASKATANNENHATERTEHVTTYSCSHLNLPLLRAKMLVSHHVDLVLFVIVTLFMQTMLG</sequence>